<dbReference type="EMBL" id="JAUORK010000017">
    <property type="protein sequence ID" value="MDO6672962.1"/>
    <property type="molecule type" value="Genomic_DNA"/>
</dbReference>
<gene>
    <name evidence="4" type="ORF">Q4535_12640</name>
</gene>
<dbReference type="PANTHER" id="PTHR47271">
    <property type="entry name" value="ARGININE DEIMINASE"/>
    <property type="match status" value="1"/>
</dbReference>
<dbReference type="AlphaFoldDB" id="A0AAP4TYY7"/>
<accession>A0AAP4TYY7</accession>
<comment type="pathway">
    <text evidence="1">Amino-acid degradation; L-arginine degradation via ADI pathway; carbamoyl phosphate from L-arginine: step 1/2.</text>
</comment>
<dbReference type="Gene3D" id="3.75.10.10">
    <property type="entry name" value="L-arginine/glycine Amidinotransferase, Chain A"/>
    <property type="match status" value="1"/>
</dbReference>
<evidence type="ECO:0000256" key="3">
    <source>
        <dbReference type="ARBA" id="ARBA00049429"/>
    </source>
</evidence>
<dbReference type="PANTHER" id="PTHR47271:SF2">
    <property type="entry name" value="ARGININE DEIMINASE"/>
    <property type="match status" value="1"/>
</dbReference>
<dbReference type="SUPFAM" id="SSF55909">
    <property type="entry name" value="Pentein"/>
    <property type="match status" value="1"/>
</dbReference>
<reference evidence="4" key="1">
    <citation type="submission" date="2023-07" db="EMBL/GenBank/DDBJ databases">
        <title>Genome content predicts the carbon catabolic preferences of heterotrophic bacteria.</title>
        <authorList>
            <person name="Gralka M."/>
        </authorList>
    </citation>
    <scope>NUCLEOTIDE SEQUENCE</scope>
    <source>
        <strain evidence="4">C2R13</strain>
    </source>
</reference>
<evidence type="ECO:0000256" key="2">
    <source>
        <dbReference type="ARBA" id="ARBA00012171"/>
    </source>
</evidence>
<name>A0AAP4TYY7_9GAMM</name>
<protein>
    <recommendedName>
        <fullName evidence="2">arginine deiminase</fullName>
        <ecNumber evidence="2">3.5.3.6</ecNumber>
    </recommendedName>
</protein>
<dbReference type="RefSeq" id="WP_082388364.1">
    <property type="nucleotide sequence ID" value="NZ_JAUORK010000017.1"/>
</dbReference>
<organism evidence="4 5">
    <name type="scientific">Cobetia amphilecti</name>
    <dbReference type="NCBI Taxonomy" id="1055104"/>
    <lineage>
        <taxon>Bacteria</taxon>
        <taxon>Pseudomonadati</taxon>
        <taxon>Pseudomonadota</taxon>
        <taxon>Gammaproteobacteria</taxon>
        <taxon>Oceanospirillales</taxon>
        <taxon>Halomonadaceae</taxon>
        <taxon>Cobetia</taxon>
    </lineage>
</organism>
<dbReference type="Pfam" id="PF02274">
    <property type="entry name" value="ADI"/>
    <property type="match status" value="1"/>
</dbReference>
<evidence type="ECO:0000313" key="4">
    <source>
        <dbReference type="EMBL" id="MDO6672962.1"/>
    </source>
</evidence>
<proteinExistence type="predicted"/>
<dbReference type="Proteomes" id="UP001170481">
    <property type="component" value="Unassembled WGS sequence"/>
</dbReference>
<dbReference type="EC" id="3.5.3.6" evidence="2"/>
<evidence type="ECO:0000313" key="5">
    <source>
        <dbReference type="Proteomes" id="UP001170481"/>
    </source>
</evidence>
<comment type="catalytic activity">
    <reaction evidence="3">
        <text>L-arginine + H2O = L-citrulline + NH4(+)</text>
        <dbReference type="Rhea" id="RHEA:19597"/>
        <dbReference type="ChEBI" id="CHEBI:15377"/>
        <dbReference type="ChEBI" id="CHEBI:28938"/>
        <dbReference type="ChEBI" id="CHEBI:32682"/>
        <dbReference type="ChEBI" id="CHEBI:57743"/>
        <dbReference type="EC" id="3.5.3.6"/>
    </reaction>
</comment>
<evidence type="ECO:0000256" key="1">
    <source>
        <dbReference type="ARBA" id="ARBA00005213"/>
    </source>
</evidence>
<sequence>MSNTPASSRFGCHSMAARMTRVLMRRPGDSLRNADPAVWHYNHYFNAEKAISQYQALVEMVEESGAEIVWMEDTNDGLSDAMFTRDASVVTRAGAVLFQMGKPLRKDEPNRHGQVYEQAGIPVIGRLEGEAAIEGGDTLWLDENTLVVGMGFRSNREGVRQLNALLNPHGIEVLGFDLPVWEGEAACLHLMSVISPLADDTYLVHPKLIPAALWTLMKARGIRFVIAPEEEFHQSLGLSLNVMPLAPNDCVMIDGFPGTRAVMEAAGVRVRTFEGDALCMACEGGPTCLTNPILREG</sequence>
<comment type="caution">
    <text evidence="4">The sequence shown here is derived from an EMBL/GenBank/DDBJ whole genome shotgun (WGS) entry which is preliminary data.</text>
</comment>
<dbReference type="GO" id="GO:0016990">
    <property type="term" value="F:arginine deiminase activity"/>
    <property type="evidence" value="ECO:0007669"/>
    <property type="project" value="UniProtKB-EC"/>
</dbReference>
<dbReference type="GO" id="GO:0019546">
    <property type="term" value="P:L-arginine deiminase pathway"/>
    <property type="evidence" value="ECO:0007669"/>
    <property type="project" value="TreeGrafter"/>
</dbReference>